<feature type="compositionally biased region" description="Basic and acidic residues" evidence="1">
    <location>
        <begin position="56"/>
        <end position="72"/>
    </location>
</feature>
<gene>
    <name evidence="3" type="ORF">BD289DRAFT_17849</name>
</gene>
<feature type="region of interest" description="Disordered" evidence="1">
    <location>
        <begin position="46"/>
        <end position="85"/>
    </location>
</feature>
<evidence type="ECO:0000313" key="3">
    <source>
        <dbReference type="EMBL" id="PSS00638.1"/>
    </source>
</evidence>
<dbReference type="InParanoid" id="A0A2T3AJ99"/>
<evidence type="ECO:0000256" key="1">
    <source>
        <dbReference type="SAM" id="MobiDB-lite"/>
    </source>
</evidence>
<dbReference type="EMBL" id="KZ678382">
    <property type="protein sequence ID" value="PSS00638.1"/>
    <property type="molecule type" value="Genomic_DNA"/>
</dbReference>
<keyword evidence="2" id="KW-0472">Membrane</keyword>
<organism evidence="3 4">
    <name type="scientific">Coniella lustricola</name>
    <dbReference type="NCBI Taxonomy" id="2025994"/>
    <lineage>
        <taxon>Eukaryota</taxon>
        <taxon>Fungi</taxon>
        <taxon>Dikarya</taxon>
        <taxon>Ascomycota</taxon>
        <taxon>Pezizomycotina</taxon>
        <taxon>Sordariomycetes</taxon>
        <taxon>Sordariomycetidae</taxon>
        <taxon>Diaporthales</taxon>
        <taxon>Schizoparmaceae</taxon>
        <taxon>Coniella</taxon>
    </lineage>
</organism>
<keyword evidence="4" id="KW-1185">Reference proteome</keyword>
<sequence>MDDGAGCLVPGTGRWGFPAGCLGTVLLLFSARVLLQRSKSWKYRGPARLRSANGTRAEREKARLSKRDDKGRANKRQQARRPATERALWSTRPVVVFGLSVR</sequence>
<keyword evidence="2" id="KW-0812">Transmembrane</keyword>
<keyword evidence="2" id="KW-1133">Transmembrane helix</keyword>
<protein>
    <submittedName>
        <fullName evidence="3">Uncharacterized protein</fullName>
    </submittedName>
</protein>
<evidence type="ECO:0000256" key="2">
    <source>
        <dbReference type="SAM" id="Phobius"/>
    </source>
</evidence>
<dbReference type="AlphaFoldDB" id="A0A2T3AJ99"/>
<dbReference type="Proteomes" id="UP000241462">
    <property type="component" value="Unassembled WGS sequence"/>
</dbReference>
<reference evidence="3 4" key="1">
    <citation type="journal article" date="2018" name="Mycol. Prog.">
        <title>Coniella lustricola, a new species from submerged detritus.</title>
        <authorList>
            <person name="Raudabaugh D.B."/>
            <person name="Iturriaga T."/>
            <person name="Carver A."/>
            <person name="Mondo S."/>
            <person name="Pangilinan J."/>
            <person name="Lipzen A."/>
            <person name="He G."/>
            <person name="Amirebrahimi M."/>
            <person name="Grigoriev I.V."/>
            <person name="Miller A.N."/>
        </authorList>
    </citation>
    <scope>NUCLEOTIDE SEQUENCE [LARGE SCALE GENOMIC DNA]</scope>
    <source>
        <strain evidence="3 4">B22-T-1</strain>
    </source>
</reference>
<evidence type="ECO:0000313" key="4">
    <source>
        <dbReference type="Proteomes" id="UP000241462"/>
    </source>
</evidence>
<feature type="transmembrane region" description="Helical" evidence="2">
    <location>
        <begin position="15"/>
        <end position="35"/>
    </location>
</feature>
<accession>A0A2T3AJ99</accession>
<proteinExistence type="predicted"/>
<name>A0A2T3AJ99_9PEZI</name>